<protein>
    <submittedName>
        <fullName evidence="1">Uncharacterized protein</fullName>
    </submittedName>
</protein>
<proteinExistence type="predicted"/>
<evidence type="ECO:0000313" key="1">
    <source>
        <dbReference type="EMBL" id="KAJ8657737.1"/>
    </source>
</evidence>
<name>A0AAD7V417_9FUNG</name>
<reference evidence="1 2" key="1">
    <citation type="submission" date="2023-03" db="EMBL/GenBank/DDBJ databases">
        <title>Genome sequence of Lichtheimia ornata CBS 291.66.</title>
        <authorList>
            <person name="Mohabir J.T."/>
            <person name="Shea T.P."/>
            <person name="Kurbessoian T."/>
            <person name="Berby B."/>
            <person name="Fontaine J."/>
            <person name="Livny J."/>
            <person name="Gnirke A."/>
            <person name="Stajich J.E."/>
            <person name="Cuomo C.A."/>
        </authorList>
    </citation>
    <scope>NUCLEOTIDE SEQUENCE [LARGE SCALE GENOMIC DNA]</scope>
    <source>
        <strain evidence="1">CBS 291.66</strain>
    </source>
</reference>
<keyword evidence="2" id="KW-1185">Reference proteome</keyword>
<sequence length="200" mass="22657">MGGTTKSSFFFTPTSQSKWTASIGWRGGHGDTFQLQTFNNKYTRDRPMTQAPIAIQHFAVLAFIQCLKGASFDMLDDDTSGTSKILTPNKNALRWLNGKHGIGSATQDLLIDELVMEEEQQHNRDGMEIRVFICGKDAIEKYHKALARLYILHYQQHIKEVIVLYYLGAMAILSLRKSVPLMLPLQFEHASSGRPTDYQM</sequence>
<dbReference type="Proteomes" id="UP001234581">
    <property type="component" value="Unassembled WGS sequence"/>
</dbReference>
<dbReference type="AlphaFoldDB" id="A0AAD7V417"/>
<dbReference type="EMBL" id="JARTCD010000029">
    <property type="protein sequence ID" value="KAJ8657737.1"/>
    <property type="molecule type" value="Genomic_DNA"/>
</dbReference>
<organism evidence="1 2">
    <name type="scientific">Lichtheimia ornata</name>
    <dbReference type="NCBI Taxonomy" id="688661"/>
    <lineage>
        <taxon>Eukaryota</taxon>
        <taxon>Fungi</taxon>
        <taxon>Fungi incertae sedis</taxon>
        <taxon>Mucoromycota</taxon>
        <taxon>Mucoromycotina</taxon>
        <taxon>Mucoromycetes</taxon>
        <taxon>Mucorales</taxon>
        <taxon>Lichtheimiaceae</taxon>
        <taxon>Lichtheimia</taxon>
    </lineage>
</organism>
<comment type="caution">
    <text evidence="1">The sequence shown here is derived from an EMBL/GenBank/DDBJ whole genome shotgun (WGS) entry which is preliminary data.</text>
</comment>
<evidence type="ECO:0000313" key="2">
    <source>
        <dbReference type="Proteomes" id="UP001234581"/>
    </source>
</evidence>
<dbReference type="GeneID" id="83213963"/>
<gene>
    <name evidence="1" type="ORF">O0I10_006552</name>
</gene>
<accession>A0AAD7V417</accession>
<dbReference type="RefSeq" id="XP_058342650.1">
    <property type="nucleotide sequence ID" value="XM_058486579.1"/>
</dbReference>